<proteinExistence type="predicted"/>
<dbReference type="eggNOG" id="ENOG5032Z45">
    <property type="taxonomic scope" value="Bacteria"/>
</dbReference>
<dbReference type="OrthoDB" id="7960583at2"/>
<evidence type="ECO:0000256" key="3">
    <source>
        <dbReference type="ARBA" id="ARBA00022989"/>
    </source>
</evidence>
<keyword evidence="4 5" id="KW-0472">Membrane</keyword>
<evidence type="ECO:0008006" key="8">
    <source>
        <dbReference type="Google" id="ProtNLM"/>
    </source>
</evidence>
<keyword evidence="7" id="KW-1185">Reference proteome</keyword>
<gene>
    <name evidence="6" type="ORF">Mucpa_5403</name>
</gene>
<protein>
    <recommendedName>
        <fullName evidence="8">DoxX family protein</fullName>
    </recommendedName>
</protein>
<feature type="transmembrane region" description="Helical" evidence="5">
    <location>
        <begin position="44"/>
        <end position="65"/>
    </location>
</feature>
<evidence type="ECO:0000256" key="5">
    <source>
        <dbReference type="SAM" id="Phobius"/>
    </source>
</evidence>
<dbReference type="STRING" id="714943.Mucpa_5403"/>
<dbReference type="InterPro" id="IPR032808">
    <property type="entry name" value="DoxX"/>
</dbReference>
<evidence type="ECO:0000313" key="6">
    <source>
        <dbReference type="EMBL" id="EHQ29475.1"/>
    </source>
</evidence>
<dbReference type="HOGENOM" id="CLU_142057_0_0_10"/>
<dbReference type="EMBL" id="CM001403">
    <property type="protein sequence ID" value="EHQ29475.1"/>
    <property type="molecule type" value="Genomic_DNA"/>
</dbReference>
<dbReference type="AlphaFoldDB" id="H1Y997"/>
<feature type="transmembrane region" description="Helical" evidence="5">
    <location>
        <begin position="7"/>
        <end position="28"/>
    </location>
</feature>
<dbReference type="GO" id="GO:0016020">
    <property type="term" value="C:membrane"/>
    <property type="evidence" value="ECO:0007669"/>
    <property type="project" value="UniProtKB-SubCell"/>
</dbReference>
<dbReference type="Pfam" id="PF13564">
    <property type="entry name" value="DoxX_2"/>
    <property type="match status" value="1"/>
</dbReference>
<sequence length="124" mass="13971">MKIQKIVYWISTGLLVLGMCATFINYFFNPAFKAIFAHLGFHDWFRVELGVAKLLGAFAVAIPSIPARMKEWAYFGFFISFTSAVIAHYNAGDPVFNMVAPLIMLVILLVSYVTYHRIALAKTN</sequence>
<organism evidence="6 7">
    <name type="scientific">Mucilaginibacter paludis DSM 18603</name>
    <dbReference type="NCBI Taxonomy" id="714943"/>
    <lineage>
        <taxon>Bacteria</taxon>
        <taxon>Pseudomonadati</taxon>
        <taxon>Bacteroidota</taxon>
        <taxon>Sphingobacteriia</taxon>
        <taxon>Sphingobacteriales</taxon>
        <taxon>Sphingobacteriaceae</taxon>
        <taxon>Mucilaginibacter</taxon>
    </lineage>
</organism>
<feature type="transmembrane region" description="Helical" evidence="5">
    <location>
        <begin position="72"/>
        <end position="89"/>
    </location>
</feature>
<evidence type="ECO:0000256" key="4">
    <source>
        <dbReference type="ARBA" id="ARBA00023136"/>
    </source>
</evidence>
<dbReference type="RefSeq" id="WP_008510698.1">
    <property type="nucleotide sequence ID" value="NZ_CM001403.1"/>
</dbReference>
<comment type="subcellular location">
    <subcellularLocation>
        <location evidence="1">Membrane</location>
        <topology evidence="1">Multi-pass membrane protein</topology>
    </subcellularLocation>
</comment>
<reference evidence="6" key="1">
    <citation type="submission" date="2011-09" db="EMBL/GenBank/DDBJ databases">
        <title>The permanent draft genome of Mucilaginibacter paludis DSM 18603.</title>
        <authorList>
            <consortium name="US DOE Joint Genome Institute (JGI-PGF)"/>
            <person name="Lucas S."/>
            <person name="Han J."/>
            <person name="Lapidus A."/>
            <person name="Bruce D."/>
            <person name="Goodwin L."/>
            <person name="Pitluck S."/>
            <person name="Peters L."/>
            <person name="Kyrpides N."/>
            <person name="Mavromatis K."/>
            <person name="Ivanova N."/>
            <person name="Mikhailova N."/>
            <person name="Held B."/>
            <person name="Detter J.C."/>
            <person name="Tapia R."/>
            <person name="Han C."/>
            <person name="Land M."/>
            <person name="Hauser L."/>
            <person name="Markowitz V."/>
            <person name="Cheng J.-F."/>
            <person name="Hugenholtz P."/>
            <person name="Woyke T."/>
            <person name="Wu D."/>
            <person name="Tindall B."/>
            <person name="Brambilla E."/>
            <person name="Klenk H.-P."/>
            <person name="Eisen J.A."/>
        </authorList>
    </citation>
    <scope>NUCLEOTIDE SEQUENCE [LARGE SCALE GENOMIC DNA]</scope>
    <source>
        <strain evidence="6">DSM 18603</strain>
    </source>
</reference>
<keyword evidence="2 5" id="KW-0812">Transmembrane</keyword>
<keyword evidence="3 5" id="KW-1133">Transmembrane helix</keyword>
<evidence type="ECO:0000313" key="7">
    <source>
        <dbReference type="Proteomes" id="UP000002774"/>
    </source>
</evidence>
<accession>H1Y997</accession>
<dbReference type="Proteomes" id="UP000002774">
    <property type="component" value="Chromosome"/>
</dbReference>
<feature type="transmembrane region" description="Helical" evidence="5">
    <location>
        <begin position="95"/>
        <end position="115"/>
    </location>
</feature>
<evidence type="ECO:0000256" key="2">
    <source>
        <dbReference type="ARBA" id="ARBA00022692"/>
    </source>
</evidence>
<name>H1Y997_9SPHI</name>
<evidence type="ECO:0000256" key="1">
    <source>
        <dbReference type="ARBA" id="ARBA00004141"/>
    </source>
</evidence>